<feature type="transmembrane region" description="Helical" evidence="4">
    <location>
        <begin position="341"/>
        <end position="360"/>
    </location>
</feature>
<keyword evidence="4" id="KW-0472">Membrane</keyword>
<dbReference type="PROSITE" id="PS50850">
    <property type="entry name" value="MFS"/>
    <property type="match status" value="1"/>
</dbReference>
<name>A0A0L0TBC0_ALLM3</name>
<feature type="transmembrane region" description="Helical" evidence="4">
    <location>
        <begin position="145"/>
        <end position="164"/>
    </location>
</feature>
<feature type="region of interest" description="Disordered" evidence="3">
    <location>
        <begin position="268"/>
        <end position="287"/>
    </location>
</feature>
<organism evidence="6 7">
    <name type="scientific">Allomyces macrogynus (strain ATCC 38327)</name>
    <name type="common">Allomyces javanicus var. macrogynus</name>
    <dbReference type="NCBI Taxonomy" id="578462"/>
    <lineage>
        <taxon>Eukaryota</taxon>
        <taxon>Fungi</taxon>
        <taxon>Fungi incertae sedis</taxon>
        <taxon>Blastocladiomycota</taxon>
        <taxon>Blastocladiomycetes</taxon>
        <taxon>Blastocladiales</taxon>
        <taxon>Blastocladiaceae</taxon>
        <taxon>Allomyces</taxon>
    </lineage>
</organism>
<dbReference type="PANTHER" id="PTHR11360:SF317">
    <property type="entry name" value="MAJOR FACILITATOR SUPERFAMILY (MFS) PROFILE DOMAIN-CONTAINING PROTEIN-RELATED"/>
    <property type="match status" value="1"/>
</dbReference>
<feature type="domain" description="Major facilitator superfamily (MFS) profile" evidence="5">
    <location>
        <begin position="71"/>
        <end position="497"/>
    </location>
</feature>
<dbReference type="EMBL" id="GG745375">
    <property type="protein sequence ID" value="KNE71879.1"/>
    <property type="molecule type" value="Genomic_DNA"/>
</dbReference>
<feature type="transmembrane region" description="Helical" evidence="4">
    <location>
        <begin position="235"/>
        <end position="257"/>
    </location>
</feature>
<dbReference type="Pfam" id="PF07690">
    <property type="entry name" value="MFS_1"/>
    <property type="match status" value="1"/>
</dbReference>
<sequence>MTAADNTTPAARHEAAPSALLRAPEAAHHKHKNGAVATISTYFTDTTHAPKSEKQILEEQRVFLGHGGKFKRWMLLPAAFLNHACLGGIYDWSVYNGPIARRMSEGGEQHVTEENVSIAFFIAVGMMGFAAFFTGPWLERHGPRIPALLGAFLFMLGQGLTALGCELKSLPLLYVGIGVIGGIGIGISYITAIMTLQKYFPDKRGESAAWATGGFGMGGVVGSLMQTALLEATTVTNTFLIVMAVYAVIQFPASFMFRFPPEGYVPPVDPKHPDKKPPAPMPPPATPAVHAAKHASFVKDAKSLKYILVYLVFFTCIMSGLVLMAKIADIAITIYHKSAQTAGVIVAINGFFTLAGKAGFGILSDHLGRMPCLLIAEVMQVVSLAMVLISFHVGNFGLSLAGLFMMATGFGAGFGVLPATVADNFDEENASSLYGLALTAWSIAAVAGGFLFSAVFNLEKAAGKPEAWQYDANIYWLFAIGGLGVIFASVFMVMERRAKAASQKSVA</sequence>
<evidence type="ECO:0000313" key="6">
    <source>
        <dbReference type="EMBL" id="KNE71879.1"/>
    </source>
</evidence>
<accession>A0A0L0TBC0</accession>
<dbReference type="Proteomes" id="UP000054350">
    <property type="component" value="Unassembled WGS sequence"/>
</dbReference>
<evidence type="ECO:0000256" key="3">
    <source>
        <dbReference type="SAM" id="MobiDB-lite"/>
    </source>
</evidence>
<feature type="transmembrane region" description="Helical" evidence="4">
    <location>
        <begin position="474"/>
        <end position="494"/>
    </location>
</feature>
<feature type="transmembrane region" description="Helical" evidence="4">
    <location>
        <begin position="73"/>
        <end position="95"/>
    </location>
</feature>
<gene>
    <name evidence="6" type="ORF">AMAG_16308</name>
</gene>
<dbReference type="GO" id="GO:0016020">
    <property type="term" value="C:membrane"/>
    <property type="evidence" value="ECO:0007669"/>
    <property type="project" value="UniProtKB-SubCell"/>
</dbReference>
<feature type="transmembrane region" description="Helical" evidence="4">
    <location>
        <begin position="433"/>
        <end position="454"/>
    </location>
</feature>
<dbReference type="AlphaFoldDB" id="A0A0L0TBC0"/>
<dbReference type="InterPro" id="IPR050327">
    <property type="entry name" value="Proton-linked_MCT"/>
</dbReference>
<proteinExistence type="inferred from homology"/>
<evidence type="ECO:0000256" key="2">
    <source>
        <dbReference type="ARBA" id="ARBA00006727"/>
    </source>
</evidence>
<feature type="transmembrane region" description="Helical" evidence="4">
    <location>
        <begin position="208"/>
        <end position="229"/>
    </location>
</feature>
<keyword evidence="7" id="KW-1185">Reference proteome</keyword>
<comment type="subcellular location">
    <subcellularLocation>
        <location evidence="1">Membrane</location>
        <topology evidence="1">Multi-pass membrane protein</topology>
    </subcellularLocation>
</comment>
<dbReference type="Gene3D" id="1.20.1250.20">
    <property type="entry name" value="MFS general substrate transporter like domains"/>
    <property type="match status" value="2"/>
</dbReference>
<dbReference type="VEuPathDB" id="FungiDB:AMAG_16308"/>
<feature type="transmembrane region" description="Helical" evidence="4">
    <location>
        <begin position="115"/>
        <end position="133"/>
    </location>
</feature>
<dbReference type="InterPro" id="IPR020846">
    <property type="entry name" value="MFS_dom"/>
</dbReference>
<keyword evidence="4" id="KW-0812">Transmembrane</keyword>
<dbReference type="eggNOG" id="ENOG502QWN5">
    <property type="taxonomic scope" value="Eukaryota"/>
</dbReference>
<dbReference type="STRING" id="578462.A0A0L0TBC0"/>
<evidence type="ECO:0000256" key="1">
    <source>
        <dbReference type="ARBA" id="ARBA00004141"/>
    </source>
</evidence>
<feature type="transmembrane region" description="Helical" evidence="4">
    <location>
        <begin position="372"/>
        <end position="394"/>
    </location>
</feature>
<dbReference type="SUPFAM" id="SSF103473">
    <property type="entry name" value="MFS general substrate transporter"/>
    <property type="match status" value="1"/>
</dbReference>
<evidence type="ECO:0000259" key="5">
    <source>
        <dbReference type="PROSITE" id="PS50850"/>
    </source>
</evidence>
<dbReference type="OrthoDB" id="410267at2759"/>
<protein>
    <recommendedName>
        <fullName evidence="5">Major facilitator superfamily (MFS) profile domain-containing protein</fullName>
    </recommendedName>
</protein>
<reference evidence="6 7" key="1">
    <citation type="submission" date="2009-11" db="EMBL/GenBank/DDBJ databases">
        <title>Annotation of Allomyces macrogynus ATCC 38327.</title>
        <authorList>
            <consortium name="The Broad Institute Genome Sequencing Platform"/>
            <person name="Russ C."/>
            <person name="Cuomo C."/>
            <person name="Burger G."/>
            <person name="Gray M.W."/>
            <person name="Holland P.W.H."/>
            <person name="King N."/>
            <person name="Lang F.B.F."/>
            <person name="Roger A.J."/>
            <person name="Ruiz-Trillo I."/>
            <person name="Young S.K."/>
            <person name="Zeng Q."/>
            <person name="Gargeya S."/>
            <person name="Fitzgerald M."/>
            <person name="Haas B."/>
            <person name="Abouelleil A."/>
            <person name="Alvarado L."/>
            <person name="Arachchi H.M."/>
            <person name="Berlin A."/>
            <person name="Chapman S.B."/>
            <person name="Gearin G."/>
            <person name="Goldberg J."/>
            <person name="Griggs A."/>
            <person name="Gujja S."/>
            <person name="Hansen M."/>
            <person name="Heiman D."/>
            <person name="Howarth C."/>
            <person name="Larimer J."/>
            <person name="Lui A."/>
            <person name="MacDonald P.J.P."/>
            <person name="McCowen C."/>
            <person name="Montmayeur A."/>
            <person name="Murphy C."/>
            <person name="Neiman D."/>
            <person name="Pearson M."/>
            <person name="Priest M."/>
            <person name="Roberts A."/>
            <person name="Saif S."/>
            <person name="Shea T."/>
            <person name="Sisk P."/>
            <person name="Stolte C."/>
            <person name="Sykes S."/>
            <person name="Wortman J."/>
            <person name="Nusbaum C."/>
            <person name="Birren B."/>
        </authorList>
    </citation>
    <scope>NUCLEOTIDE SEQUENCE [LARGE SCALE GENOMIC DNA]</scope>
    <source>
        <strain evidence="6 7">ATCC 38327</strain>
    </source>
</reference>
<keyword evidence="4" id="KW-1133">Transmembrane helix</keyword>
<dbReference type="InterPro" id="IPR036259">
    <property type="entry name" value="MFS_trans_sf"/>
</dbReference>
<reference evidence="7" key="2">
    <citation type="submission" date="2009-11" db="EMBL/GenBank/DDBJ databases">
        <title>The Genome Sequence of Allomyces macrogynus strain ATCC 38327.</title>
        <authorList>
            <consortium name="The Broad Institute Genome Sequencing Platform"/>
            <person name="Russ C."/>
            <person name="Cuomo C."/>
            <person name="Shea T."/>
            <person name="Young S.K."/>
            <person name="Zeng Q."/>
            <person name="Koehrsen M."/>
            <person name="Haas B."/>
            <person name="Borodovsky M."/>
            <person name="Guigo R."/>
            <person name="Alvarado L."/>
            <person name="Berlin A."/>
            <person name="Borenstein D."/>
            <person name="Chen Z."/>
            <person name="Engels R."/>
            <person name="Freedman E."/>
            <person name="Gellesch M."/>
            <person name="Goldberg J."/>
            <person name="Griggs A."/>
            <person name="Gujja S."/>
            <person name="Heiman D."/>
            <person name="Hepburn T."/>
            <person name="Howarth C."/>
            <person name="Jen D."/>
            <person name="Larson L."/>
            <person name="Lewis B."/>
            <person name="Mehta T."/>
            <person name="Park D."/>
            <person name="Pearson M."/>
            <person name="Roberts A."/>
            <person name="Saif S."/>
            <person name="Shenoy N."/>
            <person name="Sisk P."/>
            <person name="Stolte C."/>
            <person name="Sykes S."/>
            <person name="Walk T."/>
            <person name="White J."/>
            <person name="Yandava C."/>
            <person name="Burger G."/>
            <person name="Gray M.W."/>
            <person name="Holland P.W.H."/>
            <person name="King N."/>
            <person name="Lang F.B.F."/>
            <person name="Roger A.J."/>
            <person name="Ruiz-Trillo I."/>
            <person name="Lander E."/>
            <person name="Nusbaum C."/>
        </authorList>
    </citation>
    <scope>NUCLEOTIDE SEQUENCE [LARGE SCALE GENOMIC DNA]</scope>
    <source>
        <strain evidence="7">ATCC 38327</strain>
    </source>
</reference>
<feature type="transmembrane region" description="Helical" evidence="4">
    <location>
        <begin position="307"/>
        <end position="335"/>
    </location>
</feature>
<dbReference type="PANTHER" id="PTHR11360">
    <property type="entry name" value="MONOCARBOXYLATE TRANSPORTER"/>
    <property type="match status" value="1"/>
</dbReference>
<feature type="transmembrane region" description="Helical" evidence="4">
    <location>
        <begin position="400"/>
        <end position="421"/>
    </location>
</feature>
<feature type="transmembrane region" description="Helical" evidence="4">
    <location>
        <begin position="170"/>
        <end position="196"/>
    </location>
</feature>
<evidence type="ECO:0000256" key="4">
    <source>
        <dbReference type="SAM" id="Phobius"/>
    </source>
</evidence>
<comment type="similarity">
    <text evidence="2">Belongs to the major facilitator superfamily. Monocarboxylate porter (TC 2.A.1.13) family.</text>
</comment>
<evidence type="ECO:0000313" key="7">
    <source>
        <dbReference type="Proteomes" id="UP000054350"/>
    </source>
</evidence>
<dbReference type="GO" id="GO:0022857">
    <property type="term" value="F:transmembrane transporter activity"/>
    <property type="evidence" value="ECO:0007669"/>
    <property type="project" value="InterPro"/>
</dbReference>
<dbReference type="InterPro" id="IPR011701">
    <property type="entry name" value="MFS"/>
</dbReference>